<dbReference type="GO" id="GO:0005886">
    <property type="term" value="C:plasma membrane"/>
    <property type="evidence" value="ECO:0007669"/>
    <property type="project" value="TreeGrafter"/>
</dbReference>
<dbReference type="OrthoDB" id="1081007at2759"/>
<keyword evidence="4" id="KW-1133">Transmembrane helix</keyword>
<keyword evidence="4" id="KW-0812">Transmembrane</keyword>
<evidence type="ECO:0000256" key="4">
    <source>
        <dbReference type="SAM" id="Phobius"/>
    </source>
</evidence>
<dbReference type="PRINTS" id="PR01210">
    <property type="entry name" value="GGTRANSPTASE"/>
</dbReference>
<dbReference type="Proteomes" id="UP000192247">
    <property type="component" value="Unassembled WGS sequence"/>
</dbReference>
<evidence type="ECO:0000256" key="3">
    <source>
        <dbReference type="SAM" id="MobiDB-lite"/>
    </source>
</evidence>
<keyword evidence="6" id="KW-1185">Reference proteome</keyword>
<dbReference type="InterPro" id="IPR043137">
    <property type="entry name" value="GGT_ssub_C"/>
</dbReference>
<dbReference type="FunCoup" id="A0A1V9XYS3">
    <property type="interactions" value="79"/>
</dbReference>
<dbReference type="STRING" id="418985.A0A1V9XYS3"/>
<dbReference type="InterPro" id="IPR029055">
    <property type="entry name" value="Ntn_hydrolases_N"/>
</dbReference>
<dbReference type="EMBL" id="MNPL01001958">
    <property type="protein sequence ID" value="OQR78657.1"/>
    <property type="molecule type" value="Genomic_DNA"/>
</dbReference>
<organism evidence="5 6">
    <name type="scientific">Tropilaelaps mercedesae</name>
    <dbReference type="NCBI Taxonomy" id="418985"/>
    <lineage>
        <taxon>Eukaryota</taxon>
        <taxon>Metazoa</taxon>
        <taxon>Ecdysozoa</taxon>
        <taxon>Arthropoda</taxon>
        <taxon>Chelicerata</taxon>
        <taxon>Arachnida</taxon>
        <taxon>Acari</taxon>
        <taxon>Parasitiformes</taxon>
        <taxon>Mesostigmata</taxon>
        <taxon>Gamasina</taxon>
        <taxon>Dermanyssoidea</taxon>
        <taxon>Laelapidae</taxon>
        <taxon>Tropilaelaps</taxon>
    </lineage>
</organism>
<keyword evidence="4" id="KW-0472">Membrane</keyword>
<feature type="binding site" evidence="2">
    <location>
        <position position="502"/>
    </location>
    <ligand>
        <name>L-glutamate</name>
        <dbReference type="ChEBI" id="CHEBI:29985"/>
    </ligand>
</feature>
<gene>
    <name evidence="5" type="ORF">BIW11_06265</name>
</gene>
<accession>A0A1V9XYS3</accession>
<dbReference type="PANTHER" id="PTHR11686">
    <property type="entry name" value="GAMMA GLUTAMYL TRANSPEPTIDASE"/>
    <property type="match status" value="1"/>
</dbReference>
<dbReference type="FunFam" id="1.10.246.130:FF:000001">
    <property type="entry name" value="Gamma-glutamyltransferase 5 isoform 1"/>
    <property type="match status" value="1"/>
</dbReference>
<evidence type="ECO:0000256" key="1">
    <source>
        <dbReference type="PIRSR" id="PIRSR600101-1"/>
    </source>
</evidence>
<dbReference type="PANTHER" id="PTHR11686:SF9">
    <property type="entry name" value="RE13973P"/>
    <property type="match status" value="1"/>
</dbReference>
<feature type="active site" description="Nucleophile" evidence="1">
    <location>
        <position position="462"/>
    </location>
</feature>
<feature type="region of interest" description="Disordered" evidence="3">
    <location>
        <begin position="1"/>
        <end position="62"/>
    </location>
</feature>
<evidence type="ECO:0000256" key="2">
    <source>
        <dbReference type="PIRSR" id="PIRSR600101-2"/>
    </source>
</evidence>
<protein>
    <submittedName>
        <fullName evidence="5">Gamma-glutamyltranspeptidase 1-like</fullName>
    </submittedName>
</protein>
<comment type="caution">
    <text evidence="5">The sequence shown here is derived from an EMBL/GenBank/DDBJ whole genome shotgun (WGS) entry which is preliminary data.</text>
</comment>
<feature type="binding site" evidence="2">
    <location>
        <begin position="480"/>
        <end position="482"/>
    </location>
    <ligand>
        <name>L-glutamate</name>
        <dbReference type="ChEBI" id="CHEBI:29985"/>
    </ligand>
</feature>
<dbReference type="SUPFAM" id="SSF56235">
    <property type="entry name" value="N-terminal nucleophile aminohydrolases (Ntn hydrolases)"/>
    <property type="match status" value="1"/>
</dbReference>
<name>A0A1V9XYS3_9ACAR</name>
<dbReference type="InterPro" id="IPR000101">
    <property type="entry name" value="GGT_peptidase"/>
</dbReference>
<dbReference type="GO" id="GO:0006751">
    <property type="term" value="P:glutathione catabolic process"/>
    <property type="evidence" value="ECO:0007669"/>
    <property type="project" value="InterPro"/>
</dbReference>
<feature type="transmembrane region" description="Helical" evidence="4">
    <location>
        <begin position="70"/>
        <end position="90"/>
    </location>
</feature>
<feature type="binding site" evidence="2">
    <location>
        <position position="179"/>
    </location>
    <ligand>
        <name>L-glutamate</name>
        <dbReference type="ChEBI" id="CHEBI:29985"/>
    </ligand>
</feature>
<feature type="compositionally biased region" description="Low complexity" evidence="3">
    <location>
        <begin position="1"/>
        <end position="16"/>
    </location>
</feature>
<dbReference type="Pfam" id="PF01019">
    <property type="entry name" value="G_glu_transpept"/>
    <property type="match status" value="1"/>
</dbReference>
<evidence type="ECO:0000313" key="5">
    <source>
        <dbReference type="EMBL" id="OQR78657.1"/>
    </source>
</evidence>
<dbReference type="AlphaFoldDB" id="A0A1V9XYS3"/>
<dbReference type="Gene3D" id="3.60.20.40">
    <property type="match status" value="1"/>
</dbReference>
<dbReference type="InterPro" id="IPR043138">
    <property type="entry name" value="GGT_lsub"/>
</dbReference>
<evidence type="ECO:0000313" key="6">
    <source>
        <dbReference type="Proteomes" id="UP000192247"/>
    </source>
</evidence>
<dbReference type="GO" id="GO:0036374">
    <property type="term" value="F:glutathione hydrolase activity"/>
    <property type="evidence" value="ECO:0007669"/>
    <property type="project" value="InterPro"/>
</dbReference>
<sequence>MSSTTISRSSQTTSETVGRPSETSNDSRPGVDSNRPQHPSPQSRPPAQSDRAPAQTVVQQKGTMNSRAKIAIGVMVVFFIAALITCSVVLKKKGPGRHSGREGEPIFRTYTSWATALDEPQCAKISEKIYARGGTVADAAVASLLCLGVVLPESLGIGGGFLAVYFQKSTGQVFYLDAREVAPLSATTDMFTDKNVSSREGALSIATPGELAGYRTLLDFVGSNVTQKELFETAIKLAREGFTVGEHLSTAIARTRRLLYKSKTLKETYFSEKNVTKKQGEKIYNPRLADTLEKLAAADDFANEFYNGTIGKRILEEVQNQGGILTQKDFTSYQALWRAPSEVSIQNGRYQVFSGGLSGSGPVLAMMLNVVDGFKLNSFKEDVRTYHRLIESMKFAYAKRTWLGDFMYANVTPNIAINMSAMITEMQDKTFAEEIRKKISDLRTLDIKEYGGMLAEPRDHGTSHANFFAPNGDVIAITSTVNFYFGSGVEVEGILLNNEMDDFSTPGRANGFGLMPSPSNYIKARITSQIH</sequence>
<proteinExistence type="predicted"/>
<reference evidence="5 6" key="1">
    <citation type="journal article" date="2017" name="Gigascience">
        <title>Draft genome of the honey bee ectoparasitic mite, Tropilaelaps mercedesae, is shaped by the parasitic life history.</title>
        <authorList>
            <person name="Dong X."/>
            <person name="Armstrong S.D."/>
            <person name="Xia D."/>
            <person name="Makepeace B.L."/>
            <person name="Darby A.C."/>
            <person name="Kadowaki T."/>
        </authorList>
    </citation>
    <scope>NUCLEOTIDE SEQUENCE [LARGE SCALE GENOMIC DNA]</scope>
    <source>
        <strain evidence="5">Wuxi-XJTLU</strain>
    </source>
</reference>
<dbReference type="InParanoid" id="A0A1V9XYS3"/>
<dbReference type="Gene3D" id="1.10.246.130">
    <property type="match status" value="1"/>
</dbReference>